<organism evidence="2 3">
    <name type="scientific">Trabulsiella odontotermitis</name>
    <dbReference type="NCBI Taxonomy" id="379893"/>
    <lineage>
        <taxon>Bacteria</taxon>
        <taxon>Pseudomonadati</taxon>
        <taxon>Pseudomonadota</taxon>
        <taxon>Gammaproteobacteria</taxon>
        <taxon>Enterobacterales</taxon>
        <taxon>Enterobacteriaceae</taxon>
        <taxon>Trabulsiella</taxon>
    </lineage>
</organism>
<protein>
    <recommendedName>
        <fullName evidence="4">Transposase</fullName>
    </recommendedName>
</protein>
<evidence type="ECO:0000313" key="2">
    <source>
        <dbReference type="EMBL" id="KNC91784.1"/>
    </source>
</evidence>
<proteinExistence type="predicted"/>
<keyword evidence="3" id="KW-1185">Reference proteome</keyword>
<evidence type="ECO:0000313" key="3">
    <source>
        <dbReference type="Proteomes" id="UP000037393"/>
    </source>
</evidence>
<sequence length="90" mass="10594">MNHAYLARIAALENLVSQQAEALRQKDRHISVVEETENFLRSALARSEEKVEENEREIERLRAQLEKLRRMMFGVSSENLPASWNRQKRS</sequence>
<feature type="coiled-coil region" evidence="1">
    <location>
        <begin position="37"/>
        <end position="78"/>
    </location>
</feature>
<keyword evidence="1" id="KW-0175">Coiled coil</keyword>
<accession>A0A0L0GSF7</accession>
<dbReference type="PATRIC" id="fig|379893.4.peg.273"/>
<dbReference type="AlphaFoldDB" id="A0A0L0GSF7"/>
<dbReference type="EMBL" id="JNGI01000123">
    <property type="protein sequence ID" value="KNC91784.1"/>
    <property type="molecule type" value="Genomic_DNA"/>
</dbReference>
<reference evidence="2 3" key="1">
    <citation type="journal article" date="2015" name="Appl. Environ. Microbiol.">
        <title>The Enterobacterium Trabulsiella odontotermitis Presents Novel Adaptations Related to Its Association with Fungus-Growing Termites.</title>
        <authorList>
            <person name="Sapountzis P."/>
            <person name="Gruntjes T."/>
            <person name="Otani S."/>
            <person name="Estevez J."/>
            <person name="da Costa R.R."/>
            <person name="Plunkett G.3rd."/>
            <person name="Perna N.T."/>
            <person name="Poulsen M."/>
        </authorList>
    </citation>
    <scope>NUCLEOTIDE SEQUENCE [LARGE SCALE GENOMIC DNA]</scope>
    <source>
        <strain evidence="2 3">12</strain>
    </source>
</reference>
<comment type="caution">
    <text evidence="2">The sequence shown here is derived from an EMBL/GenBank/DDBJ whole genome shotgun (WGS) entry which is preliminary data.</text>
</comment>
<dbReference type="Proteomes" id="UP000037393">
    <property type="component" value="Unassembled WGS sequence"/>
</dbReference>
<evidence type="ECO:0008006" key="4">
    <source>
        <dbReference type="Google" id="ProtNLM"/>
    </source>
</evidence>
<name>A0A0L0GSF7_9ENTR</name>
<gene>
    <name evidence="2" type="ORF">GM31_01325</name>
</gene>
<evidence type="ECO:0000256" key="1">
    <source>
        <dbReference type="SAM" id="Coils"/>
    </source>
</evidence>